<dbReference type="PIRSF" id="PIRSF000166">
    <property type="entry name" value="Coproporphyri_ox"/>
    <property type="match status" value="1"/>
</dbReference>
<reference evidence="2" key="1">
    <citation type="submission" date="2021-01" db="EMBL/GenBank/DDBJ databases">
        <authorList>
            <person name="Corre E."/>
            <person name="Pelletier E."/>
            <person name="Niang G."/>
            <person name="Scheremetjew M."/>
            <person name="Finn R."/>
            <person name="Kale V."/>
            <person name="Holt S."/>
            <person name="Cochrane G."/>
            <person name="Meng A."/>
            <person name="Brown T."/>
            <person name="Cohen L."/>
        </authorList>
    </citation>
    <scope>NUCLEOTIDE SEQUENCE</scope>
    <source>
        <strain evidence="2">CCMP1510</strain>
    </source>
</reference>
<dbReference type="GO" id="GO:0006782">
    <property type="term" value="P:protoporphyrinogen IX biosynthetic process"/>
    <property type="evidence" value="ECO:0007669"/>
    <property type="project" value="UniProtKB-UniPathway"/>
</dbReference>
<keyword evidence="1" id="KW-0732">Signal</keyword>
<dbReference type="UniPathway" id="UPA00251">
    <property type="reaction ID" value="UER00322"/>
</dbReference>
<gene>
    <name evidence="2" type="ORF">ALAG00032_LOCUS15475</name>
</gene>
<dbReference type="SUPFAM" id="SSF102886">
    <property type="entry name" value="Coproporphyrinogen III oxidase"/>
    <property type="match status" value="1"/>
</dbReference>
<dbReference type="Gene3D" id="3.40.1500.10">
    <property type="entry name" value="Coproporphyrinogen III oxidase, aerobic"/>
    <property type="match status" value="1"/>
</dbReference>
<dbReference type="GO" id="GO:0005737">
    <property type="term" value="C:cytoplasm"/>
    <property type="evidence" value="ECO:0007669"/>
    <property type="project" value="TreeGrafter"/>
</dbReference>
<feature type="signal peptide" evidence="1">
    <location>
        <begin position="1"/>
        <end position="18"/>
    </location>
</feature>
<proteinExistence type="predicted"/>
<dbReference type="AlphaFoldDB" id="A0A7S3K7G1"/>
<dbReference type="EMBL" id="HBIJ01023434">
    <property type="protein sequence ID" value="CAE0374671.1"/>
    <property type="molecule type" value="Transcribed_RNA"/>
</dbReference>
<evidence type="ECO:0000313" key="2">
    <source>
        <dbReference type="EMBL" id="CAE0374671.1"/>
    </source>
</evidence>
<dbReference type="PRINTS" id="PR00073">
    <property type="entry name" value="COPRGNOXDASE"/>
</dbReference>
<evidence type="ECO:0008006" key="3">
    <source>
        <dbReference type="Google" id="ProtNLM"/>
    </source>
</evidence>
<dbReference type="GO" id="GO:0004109">
    <property type="term" value="F:coproporphyrinogen oxidase activity"/>
    <property type="evidence" value="ECO:0007669"/>
    <property type="project" value="InterPro"/>
</dbReference>
<dbReference type="PANTHER" id="PTHR10755:SF3">
    <property type="entry name" value="COPROPORPHYRINOGEN OXIDASE"/>
    <property type="match status" value="1"/>
</dbReference>
<evidence type="ECO:0000256" key="1">
    <source>
        <dbReference type="SAM" id="SignalP"/>
    </source>
</evidence>
<sequence>MKYRFIKLLSLSLTTVLGLVLTDFETYLASRQEALTKNWEKLDGSGAKFSYDEWHREGGSWGVTRVLQGGSIIEKGAVSTTYSRGILSEERAQAMSARGRIAETGAEYQASALSIVLHAASPMIPTFRADIRVFRVKNKVWYGGGADLTPYYLFDDDVKEWHAFWHSLCGDYSVKLYPRFKRWCDEYFYLHLREERRGVGGIFFDDLSPDTENDYDPHLFCRAVADAFEQSWNPIVERRRNILYTEKQKRWQLLRRGRYLEFNLLHDRGVKFGLTPESIERVMVSAPPLIAWEYGLSEPEPGTDESKLLNVLRGEARGWLSS</sequence>
<organism evidence="2">
    <name type="scientific">Aureoumbra lagunensis</name>
    <dbReference type="NCBI Taxonomy" id="44058"/>
    <lineage>
        <taxon>Eukaryota</taxon>
        <taxon>Sar</taxon>
        <taxon>Stramenopiles</taxon>
        <taxon>Ochrophyta</taxon>
        <taxon>Pelagophyceae</taxon>
        <taxon>Pelagomonadales</taxon>
        <taxon>Aureoumbra</taxon>
    </lineage>
</organism>
<dbReference type="InterPro" id="IPR001260">
    <property type="entry name" value="Coprogen_oxidase_aer"/>
</dbReference>
<accession>A0A7S3K7G1</accession>
<dbReference type="PANTHER" id="PTHR10755">
    <property type="entry name" value="COPROPORPHYRINOGEN III OXIDASE, MITOCHONDRIAL"/>
    <property type="match status" value="1"/>
</dbReference>
<feature type="chain" id="PRO_5030524144" description="Coproporphyrinogen oxidase" evidence="1">
    <location>
        <begin position="19"/>
        <end position="322"/>
    </location>
</feature>
<dbReference type="Pfam" id="PF01218">
    <property type="entry name" value="Coprogen_oxidas"/>
    <property type="match status" value="1"/>
</dbReference>
<dbReference type="InterPro" id="IPR036406">
    <property type="entry name" value="Coprogen_oxidase_aer_sf"/>
</dbReference>
<protein>
    <recommendedName>
        <fullName evidence="3">Coproporphyrinogen oxidase</fullName>
    </recommendedName>
</protein>
<name>A0A7S3K7G1_9STRA</name>